<evidence type="ECO:0000313" key="3">
    <source>
        <dbReference type="EMBL" id="CAF0889579.1"/>
    </source>
</evidence>
<organism evidence="3 7">
    <name type="scientific">Didymodactylos carnosus</name>
    <dbReference type="NCBI Taxonomy" id="1234261"/>
    <lineage>
        <taxon>Eukaryota</taxon>
        <taxon>Metazoa</taxon>
        <taxon>Spiralia</taxon>
        <taxon>Gnathifera</taxon>
        <taxon>Rotifera</taxon>
        <taxon>Eurotatoria</taxon>
        <taxon>Bdelloidea</taxon>
        <taxon>Philodinida</taxon>
        <taxon>Philodinidae</taxon>
        <taxon>Didymodactylos</taxon>
    </lineage>
</organism>
<comment type="caution">
    <text evidence="1">Lacks conserved residue(s) required for the propagation of feature annotation.</text>
</comment>
<accession>A0A813YW06</accession>
<gene>
    <name evidence="3" type="ORF">GPM918_LOCUS8048</name>
    <name evidence="4" type="ORF">OVA965_LOCUS10981</name>
    <name evidence="5" type="ORF">SRO942_LOCUS8048</name>
    <name evidence="6" type="ORF">TMI583_LOCUS10977</name>
</gene>
<dbReference type="EMBL" id="CAJOBC010001364">
    <property type="protein sequence ID" value="CAF3674145.1"/>
    <property type="molecule type" value="Genomic_DNA"/>
</dbReference>
<proteinExistence type="predicted"/>
<dbReference type="Proteomes" id="UP000677228">
    <property type="component" value="Unassembled WGS sequence"/>
</dbReference>
<evidence type="ECO:0000259" key="2">
    <source>
        <dbReference type="PROSITE" id="PS50025"/>
    </source>
</evidence>
<dbReference type="SMART" id="SM00282">
    <property type="entry name" value="LamG"/>
    <property type="match status" value="1"/>
</dbReference>
<sequence>MESSFNSDKPVDINYFNPIEGIQFDGKSFALYDPNFKIENHVNISFQLQTFAHNGLIMWLGDPFPENSFTIEIQNKQLVARIVANGQPFSVRTEFTKNRLCNGVWHFVTVRLDDNVLTMKVDKRNFIKTEPRVTDIQMRGPLFIAGYSEQYSPQYISVRVNDFFRGNLRNLKINNLQVDWLAPKNTLLAATPEFHSLFDDRINYNHQHHHHQQQPLIKNSTVFDSSRINNYNNSSSKHYQTVTTATTTATNQFLT</sequence>
<dbReference type="PROSITE" id="PS50025">
    <property type="entry name" value="LAM_G_DOMAIN"/>
    <property type="match status" value="1"/>
</dbReference>
<dbReference type="CDD" id="cd00110">
    <property type="entry name" value="LamG"/>
    <property type="match status" value="1"/>
</dbReference>
<dbReference type="InterPro" id="IPR013320">
    <property type="entry name" value="ConA-like_dom_sf"/>
</dbReference>
<protein>
    <recommendedName>
        <fullName evidence="2">Laminin G domain-containing protein</fullName>
    </recommendedName>
</protein>
<dbReference type="OrthoDB" id="9988365at2759"/>
<evidence type="ECO:0000313" key="4">
    <source>
        <dbReference type="EMBL" id="CAF0927805.1"/>
    </source>
</evidence>
<dbReference type="PANTHER" id="PTHR15036:SF49">
    <property type="entry name" value="AXOTACTIN"/>
    <property type="match status" value="1"/>
</dbReference>
<dbReference type="Gene3D" id="2.60.120.200">
    <property type="match status" value="1"/>
</dbReference>
<dbReference type="EMBL" id="CAJNOK010004157">
    <property type="protein sequence ID" value="CAF0927805.1"/>
    <property type="molecule type" value="Genomic_DNA"/>
</dbReference>
<dbReference type="EMBL" id="CAJOBA010004159">
    <property type="protein sequence ID" value="CAF3704696.1"/>
    <property type="molecule type" value="Genomic_DNA"/>
</dbReference>
<evidence type="ECO:0000313" key="6">
    <source>
        <dbReference type="EMBL" id="CAF3704696.1"/>
    </source>
</evidence>
<dbReference type="InterPro" id="IPR001791">
    <property type="entry name" value="Laminin_G"/>
</dbReference>
<dbReference type="PANTHER" id="PTHR15036">
    <property type="entry name" value="PIKACHURIN-LIKE PROTEIN"/>
    <property type="match status" value="1"/>
</dbReference>
<comment type="caution">
    <text evidence="3">The sequence shown here is derived from an EMBL/GenBank/DDBJ whole genome shotgun (WGS) entry which is preliminary data.</text>
</comment>
<dbReference type="InterPro" id="IPR050372">
    <property type="entry name" value="Neurexin-related_CASP"/>
</dbReference>
<keyword evidence="7" id="KW-1185">Reference proteome</keyword>
<evidence type="ECO:0000313" key="7">
    <source>
        <dbReference type="Proteomes" id="UP000663829"/>
    </source>
</evidence>
<dbReference type="SUPFAM" id="SSF49899">
    <property type="entry name" value="Concanavalin A-like lectins/glucanases"/>
    <property type="match status" value="1"/>
</dbReference>
<reference evidence="3" key="1">
    <citation type="submission" date="2021-02" db="EMBL/GenBank/DDBJ databases">
        <authorList>
            <person name="Nowell W R."/>
        </authorList>
    </citation>
    <scope>NUCLEOTIDE SEQUENCE</scope>
</reference>
<feature type="domain" description="Laminin G" evidence="2">
    <location>
        <begin position="19"/>
        <end position="196"/>
    </location>
</feature>
<evidence type="ECO:0000313" key="5">
    <source>
        <dbReference type="EMBL" id="CAF3674145.1"/>
    </source>
</evidence>
<evidence type="ECO:0000256" key="1">
    <source>
        <dbReference type="PROSITE-ProRule" id="PRU00122"/>
    </source>
</evidence>
<dbReference type="Proteomes" id="UP000663829">
    <property type="component" value="Unassembled WGS sequence"/>
</dbReference>
<dbReference type="GO" id="GO:0016020">
    <property type="term" value="C:membrane"/>
    <property type="evidence" value="ECO:0007669"/>
    <property type="project" value="UniProtKB-SubCell"/>
</dbReference>
<dbReference type="Proteomes" id="UP000681722">
    <property type="component" value="Unassembled WGS sequence"/>
</dbReference>
<name>A0A813YW06_9BILA</name>
<dbReference type="EMBL" id="CAJNOQ010001364">
    <property type="protein sequence ID" value="CAF0889579.1"/>
    <property type="molecule type" value="Genomic_DNA"/>
</dbReference>
<dbReference type="Pfam" id="PF02210">
    <property type="entry name" value="Laminin_G_2"/>
    <property type="match status" value="1"/>
</dbReference>
<dbReference type="AlphaFoldDB" id="A0A813YW06"/>
<dbReference type="Proteomes" id="UP000682733">
    <property type="component" value="Unassembled WGS sequence"/>
</dbReference>